<dbReference type="EMBL" id="RQGG01000028">
    <property type="protein sequence ID" value="TGL53073.1"/>
    <property type="molecule type" value="Genomic_DNA"/>
</dbReference>
<dbReference type="RefSeq" id="WP_135619340.1">
    <property type="nucleotide sequence ID" value="NZ_RQGG01000028.1"/>
</dbReference>
<accession>A0A4V3JQ59</accession>
<comment type="caution">
    <text evidence="1">The sequence shown here is derived from an EMBL/GenBank/DDBJ whole genome shotgun (WGS) entry which is preliminary data.</text>
</comment>
<keyword evidence="2" id="KW-1185">Reference proteome</keyword>
<evidence type="ECO:0000313" key="2">
    <source>
        <dbReference type="Proteomes" id="UP000297609"/>
    </source>
</evidence>
<dbReference type="OrthoDB" id="338508at2"/>
<sequence>MGRFQLYLLFLVSLGASGIHSHSVWIPKGNLGWEAANKCYIPLSKETLTKAISPNIQNLDRAKMAIYAKESAELRLNSLDCILDNLKLPESELPIGEVLSPSLESGFQLEEHFFQAEWRILLSESRPYPLTPSELSLAKQWLESHNEIKREILNLTIEYLSLKNPKSKRDRFLDLFTGYYGSMLREKDKFYLSLSIESYTSYTEALKQRKETSE</sequence>
<dbReference type="AlphaFoldDB" id="A0A4V3JQ59"/>
<evidence type="ECO:0000313" key="1">
    <source>
        <dbReference type="EMBL" id="TGL53073.1"/>
    </source>
</evidence>
<organism evidence="1 2">
    <name type="scientific">Leptospira kemamanensis</name>
    <dbReference type="NCBI Taxonomy" id="2484942"/>
    <lineage>
        <taxon>Bacteria</taxon>
        <taxon>Pseudomonadati</taxon>
        <taxon>Spirochaetota</taxon>
        <taxon>Spirochaetia</taxon>
        <taxon>Leptospirales</taxon>
        <taxon>Leptospiraceae</taxon>
        <taxon>Leptospira</taxon>
    </lineage>
</organism>
<dbReference type="Proteomes" id="UP000297609">
    <property type="component" value="Unassembled WGS sequence"/>
</dbReference>
<protein>
    <submittedName>
        <fullName evidence="1">Uncharacterized protein</fullName>
    </submittedName>
</protein>
<name>A0A4V3JQ59_9LEPT</name>
<proteinExistence type="predicted"/>
<gene>
    <name evidence="1" type="ORF">EHQ59_09015</name>
</gene>
<reference evidence="1" key="1">
    <citation type="journal article" date="2019" name="PLoS Negl. Trop. Dis.">
        <title>Revisiting the worldwide diversity of Leptospira species in the environment.</title>
        <authorList>
            <person name="Vincent A.T."/>
            <person name="Schiettekatte O."/>
            <person name="Bourhy P."/>
            <person name="Veyrier F.J."/>
            <person name="Picardeau M."/>
        </authorList>
    </citation>
    <scope>NUCLEOTIDE SEQUENCE [LARGE SCALE GENOMIC DNA]</scope>
    <source>
        <strain evidence="1">201702454</strain>
    </source>
</reference>